<proteinExistence type="predicted"/>
<comment type="caution">
    <text evidence="1">The sequence shown here is derived from an EMBL/GenBank/DDBJ whole genome shotgun (WGS) entry which is preliminary data.</text>
</comment>
<accession>A0A9J6E8Y9</accession>
<evidence type="ECO:0000313" key="2">
    <source>
        <dbReference type="Proteomes" id="UP000821866"/>
    </source>
</evidence>
<dbReference type="EMBL" id="JABSTU010000005">
    <property type="protein sequence ID" value="KAH8030549.1"/>
    <property type="molecule type" value="Genomic_DNA"/>
</dbReference>
<protein>
    <submittedName>
        <fullName evidence="1">Uncharacterized protein</fullName>
    </submittedName>
</protein>
<reference evidence="1" key="2">
    <citation type="submission" date="2021-09" db="EMBL/GenBank/DDBJ databases">
        <authorList>
            <person name="Jia N."/>
            <person name="Wang J."/>
            <person name="Shi W."/>
            <person name="Du L."/>
            <person name="Sun Y."/>
            <person name="Zhan W."/>
            <person name="Jiang J."/>
            <person name="Wang Q."/>
            <person name="Zhang B."/>
            <person name="Ji P."/>
            <person name="Sakyi L.B."/>
            <person name="Cui X."/>
            <person name="Yuan T."/>
            <person name="Jiang B."/>
            <person name="Yang W."/>
            <person name="Lam T.T.-Y."/>
            <person name="Chang Q."/>
            <person name="Ding S."/>
            <person name="Wang X."/>
            <person name="Zhu J."/>
            <person name="Ruan X."/>
            <person name="Zhao L."/>
            <person name="Wei J."/>
            <person name="Que T."/>
            <person name="Du C."/>
            <person name="Cheng J."/>
            <person name="Dai P."/>
            <person name="Han X."/>
            <person name="Huang E."/>
            <person name="Gao Y."/>
            <person name="Liu J."/>
            <person name="Shao H."/>
            <person name="Ye R."/>
            <person name="Li L."/>
            <person name="Wei W."/>
            <person name="Wang X."/>
            <person name="Wang C."/>
            <person name="Huo Q."/>
            <person name="Li W."/>
            <person name="Guo W."/>
            <person name="Chen H."/>
            <person name="Chen S."/>
            <person name="Zhou L."/>
            <person name="Zhou L."/>
            <person name="Ni X."/>
            <person name="Tian J."/>
            <person name="Zhou Y."/>
            <person name="Sheng Y."/>
            <person name="Liu T."/>
            <person name="Pan Y."/>
            <person name="Xia L."/>
            <person name="Li J."/>
            <person name="Zhao F."/>
            <person name="Cao W."/>
        </authorList>
    </citation>
    <scope>NUCLEOTIDE SEQUENCE</scope>
    <source>
        <strain evidence="1">Rmic-2018</strain>
        <tissue evidence="1">Larvae</tissue>
    </source>
</reference>
<sequence length="127" mass="13884">MALRDMHCIWLGHWETRGLTEPRITARNGTGGLGALLSPFRRTEYATPAVLCQELSPDCPVGTSCAKHATSSAWTPAEVPSTASSSFERRTLTGETFRWRICSGARFNQSQAEVASARCGMFCMLGR</sequence>
<keyword evidence="2" id="KW-1185">Reference proteome</keyword>
<dbReference type="Proteomes" id="UP000821866">
    <property type="component" value="Chromosome 3"/>
</dbReference>
<gene>
    <name evidence="1" type="ORF">HPB51_008669</name>
</gene>
<name>A0A9J6E8Y9_RHIMP</name>
<organism evidence="1 2">
    <name type="scientific">Rhipicephalus microplus</name>
    <name type="common">Cattle tick</name>
    <name type="synonym">Boophilus microplus</name>
    <dbReference type="NCBI Taxonomy" id="6941"/>
    <lineage>
        <taxon>Eukaryota</taxon>
        <taxon>Metazoa</taxon>
        <taxon>Ecdysozoa</taxon>
        <taxon>Arthropoda</taxon>
        <taxon>Chelicerata</taxon>
        <taxon>Arachnida</taxon>
        <taxon>Acari</taxon>
        <taxon>Parasitiformes</taxon>
        <taxon>Ixodida</taxon>
        <taxon>Ixodoidea</taxon>
        <taxon>Ixodidae</taxon>
        <taxon>Rhipicephalinae</taxon>
        <taxon>Rhipicephalus</taxon>
        <taxon>Boophilus</taxon>
    </lineage>
</organism>
<evidence type="ECO:0000313" key="1">
    <source>
        <dbReference type="EMBL" id="KAH8030549.1"/>
    </source>
</evidence>
<reference evidence="1" key="1">
    <citation type="journal article" date="2020" name="Cell">
        <title>Large-Scale Comparative Analyses of Tick Genomes Elucidate Their Genetic Diversity and Vector Capacities.</title>
        <authorList>
            <consortium name="Tick Genome and Microbiome Consortium (TIGMIC)"/>
            <person name="Jia N."/>
            <person name="Wang J."/>
            <person name="Shi W."/>
            <person name="Du L."/>
            <person name="Sun Y."/>
            <person name="Zhan W."/>
            <person name="Jiang J.F."/>
            <person name="Wang Q."/>
            <person name="Zhang B."/>
            <person name="Ji P."/>
            <person name="Bell-Sakyi L."/>
            <person name="Cui X.M."/>
            <person name="Yuan T.T."/>
            <person name="Jiang B.G."/>
            <person name="Yang W.F."/>
            <person name="Lam T.T."/>
            <person name="Chang Q.C."/>
            <person name="Ding S.J."/>
            <person name="Wang X.J."/>
            <person name="Zhu J.G."/>
            <person name="Ruan X.D."/>
            <person name="Zhao L."/>
            <person name="Wei J.T."/>
            <person name="Ye R.Z."/>
            <person name="Que T.C."/>
            <person name="Du C.H."/>
            <person name="Zhou Y.H."/>
            <person name="Cheng J.X."/>
            <person name="Dai P.F."/>
            <person name="Guo W.B."/>
            <person name="Han X.H."/>
            <person name="Huang E.J."/>
            <person name="Li L.F."/>
            <person name="Wei W."/>
            <person name="Gao Y.C."/>
            <person name="Liu J.Z."/>
            <person name="Shao H.Z."/>
            <person name="Wang X."/>
            <person name="Wang C.C."/>
            <person name="Yang T.C."/>
            <person name="Huo Q.B."/>
            <person name="Li W."/>
            <person name="Chen H.Y."/>
            <person name="Chen S.E."/>
            <person name="Zhou L.G."/>
            <person name="Ni X.B."/>
            <person name="Tian J.H."/>
            <person name="Sheng Y."/>
            <person name="Liu T."/>
            <person name="Pan Y.S."/>
            <person name="Xia L.Y."/>
            <person name="Li J."/>
            <person name="Zhao F."/>
            <person name="Cao W.C."/>
        </authorList>
    </citation>
    <scope>NUCLEOTIDE SEQUENCE</scope>
    <source>
        <strain evidence="1">Rmic-2018</strain>
    </source>
</reference>
<dbReference type="AlphaFoldDB" id="A0A9J6E8Y9"/>